<dbReference type="RefSeq" id="WP_379924622.1">
    <property type="nucleotide sequence ID" value="NZ_JBHTJI010000001.1"/>
</dbReference>
<evidence type="ECO:0000313" key="3">
    <source>
        <dbReference type="Proteomes" id="UP001597061"/>
    </source>
</evidence>
<proteinExistence type="predicted"/>
<evidence type="ECO:0008006" key="4">
    <source>
        <dbReference type="Google" id="ProtNLM"/>
    </source>
</evidence>
<keyword evidence="3" id="KW-1185">Reference proteome</keyword>
<feature type="compositionally biased region" description="Basic and acidic residues" evidence="1">
    <location>
        <begin position="144"/>
        <end position="157"/>
    </location>
</feature>
<gene>
    <name evidence="2" type="ORF">ACFQ1R_02980</name>
</gene>
<dbReference type="EMBL" id="JBHTJI010000001">
    <property type="protein sequence ID" value="MFD0989047.1"/>
    <property type="molecule type" value="Genomic_DNA"/>
</dbReference>
<accession>A0ABW3JEY4</accession>
<dbReference type="Proteomes" id="UP001597061">
    <property type="component" value="Unassembled WGS sequence"/>
</dbReference>
<evidence type="ECO:0000313" key="2">
    <source>
        <dbReference type="EMBL" id="MFD0989047.1"/>
    </source>
</evidence>
<feature type="region of interest" description="Disordered" evidence="1">
    <location>
        <begin position="130"/>
        <end position="157"/>
    </location>
</feature>
<name>A0ABW3JEY4_9FLAO</name>
<comment type="caution">
    <text evidence="2">The sequence shown here is derived from an EMBL/GenBank/DDBJ whole genome shotgun (WGS) entry which is preliminary data.</text>
</comment>
<evidence type="ECO:0000256" key="1">
    <source>
        <dbReference type="SAM" id="MobiDB-lite"/>
    </source>
</evidence>
<protein>
    <recommendedName>
        <fullName evidence="4">DUF4890 domain-containing protein</fullName>
    </recommendedName>
</protein>
<reference evidence="3" key="1">
    <citation type="journal article" date="2019" name="Int. J. Syst. Evol. Microbiol.">
        <title>The Global Catalogue of Microorganisms (GCM) 10K type strain sequencing project: providing services to taxonomists for standard genome sequencing and annotation.</title>
        <authorList>
            <consortium name="The Broad Institute Genomics Platform"/>
            <consortium name="The Broad Institute Genome Sequencing Center for Infectious Disease"/>
            <person name="Wu L."/>
            <person name="Ma J."/>
        </authorList>
    </citation>
    <scope>NUCLEOTIDE SEQUENCE [LARGE SCALE GENOMIC DNA]</scope>
    <source>
        <strain evidence="3">CCUG 62414</strain>
    </source>
</reference>
<sequence>MKRLLIIAIALISIQGIAQERKEGPNREQRTHRMSDLTPEEAATLQTKKMVLHLDLNESQQKQIYKLNLENAITRNDMMAAMKAKKESGSMEKPSKEERLKMMNAKLDHQIATKTKMKTILSKEQFEKWEKAQEKMHQRAVGMKKQEGKRKGDNQKK</sequence>
<organism evidence="2 3">
    <name type="scientific">Mariniflexile jejuense</name>
    <dbReference type="NCBI Taxonomy" id="1173582"/>
    <lineage>
        <taxon>Bacteria</taxon>
        <taxon>Pseudomonadati</taxon>
        <taxon>Bacteroidota</taxon>
        <taxon>Flavobacteriia</taxon>
        <taxon>Flavobacteriales</taxon>
        <taxon>Flavobacteriaceae</taxon>
        <taxon>Mariniflexile</taxon>
    </lineage>
</organism>